<accession>A0A348G210</accession>
<dbReference type="GO" id="GO:0009252">
    <property type="term" value="P:peptidoglycan biosynthetic process"/>
    <property type="evidence" value="ECO:0007669"/>
    <property type="project" value="UniProtKB-UniPathway"/>
</dbReference>
<evidence type="ECO:0000256" key="10">
    <source>
        <dbReference type="ARBA" id="ARBA00044770"/>
    </source>
</evidence>
<comment type="similarity">
    <text evidence="3">In the N-terminal section; belongs to the glycosyltransferase 51 family.</text>
</comment>
<dbReference type="EC" id="2.4.99.28" evidence="10"/>
<dbReference type="InterPro" id="IPR036950">
    <property type="entry name" value="PBP_transglycosylase"/>
</dbReference>
<dbReference type="Gene3D" id="1.10.3810.10">
    <property type="entry name" value="Biosynthetic peptidoglycan transglycosylase-like"/>
    <property type="match status" value="1"/>
</dbReference>
<sequence length="704" mass="74940">MMTLRSRVSTWVSRHRRLAGLAASLAGVTLALAAALALYVQSLGPLDLAVAEGRSSVVLDRNGRLLRPYLTDAGRWRLPVEPEDVDPRFLDLLIALEDRRFYDHRGVDPLALGRAAIQIVRHGRVVSGGSTLTMQVARLLEPRGARTLSAKLRQMVRAVQLERRFSKAEILTLYLRLAPYGGNLEGVRAASLSYFGREPKRLSIAEAALLVALPQAPEARRPDRAPQAALKARDRVLERAAERKLIPASDAAIARNEPVPVARRPVPMLAAHAADAAVAARPAERVHRLAIDATWQATLERLAADRVARLGPNLSAAIVVLDNATGEVRAHVGSAGYLAADRAGAVDAAQALRSPGSALKPFIYALAFESGLAHPETVVDDRPSRYGLYAPENFDLTYQGMVTARRALQLSLNVPAVDILAELGPANLLARVRGAGVELVVPREAPPGLAIALGGLGTRLTDLARLYAGLARGGDVPELVWRVGEPAPLHHARMVEPVAAWYVADILRGAPPPANAAGGRIAFKTGTSYGFRDAWAIGFDRNVTVAVWAGRPDGAAVPGLVGRLAAAPILFDAFSRLGIEIEPVPAPPGVLVATTAKLPPPLRQLRKDVPALGSAVRPLRIAFPLDGARLTMRVDPGDDEPAELALKAAGGRPPYSWFVNGVPVALAKLRRETSWLASPGMARISVVDAGGASDSVSVRIDDLP</sequence>
<evidence type="ECO:0000256" key="11">
    <source>
        <dbReference type="ARBA" id="ARBA00049902"/>
    </source>
</evidence>
<proteinExistence type="inferred from homology"/>
<evidence type="ECO:0000256" key="9">
    <source>
        <dbReference type="ARBA" id="ARBA00023268"/>
    </source>
</evidence>
<protein>
    <recommendedName>
        <fullName evidence="10">peptidoglycan glycosyltransferase</fullName>
        <ecNumber evidence="10">2.4.99.28</ecNumber>
    </recommendedName>
</protein>
<dbReference type="Proteomes" id="UP000266934">
    <property type="component" value="Chromosome"/>
</dbReference>
<evidence type="ECO:0000313" key="16">
    <source>
        <dbReference type="Proteomes" id="UP000266934"/>
    </source>
</evidence>
<dbReference type="GO" id="GO:0030288">
    <property type="term" value="C:outer membrane-bounded periplasmic space"/>
    <property type="evidence" value="ECO:0007669"/>
    <property type="project" value="TreeGrafter"/>
</dbReference>
<keyword evidence="8" id="KW-0378">Hydrolase</keyword>
<dbReference type="InterPro" id="IPR011815">
    <property type="entry name" value="PBP_1c"/>
</dbReference>
<name>A0A348G210_9HYPH</name>
<evidence type="ECO:0000256" key="4">
    <source>
        <dbReference type="ARBA" id="ARBA00022645"/>
    </source>
</evidence>
<evidence type="ECO:0000313" key="15">
    <source>
        <dbReference type="EMBL" id="BBF93593.1"/>
    </source>
</evidence>
<evidence type="ECO:0000256" key="7">
    <source>
        <dbReference type="ARBA" id="ARBA00022679"/>
    </source>
</evidence>
<evidence type="ECO:0000256" key="8">
    <source>
        <dbReference type="ARBA" id="ARBA00022801"/>
    </source>
</evidence>
<dbReference type="Gene3D" id="3.40.710.10">
    <property type="entry name" value="DD-peptidase/beta-lactamase superfamily"/>
    <property type="match status" value="1"/>
</dbReference>
<dbReference type="InterPro" id="IPR001264">
    <property type="entry name" value="Glyco_trans_51"/>
</dbReference>
<keyword evidence="5" id="KW-0645">Protease</keyword>
<keyword evidence="16" id="KW-1185">Reference proteome</keyword>
<evidence type="ECO:0000259" key="14">
    <source>
        <dbReference type="Pfam" id="PF06832"/>
    </source>
</evidence>
<dbReference type="PANTHER" id="PTHR32282:SF15">
    <property type="entry name" value="PENICILLIN-BINDING PROTEIN 1C"/>
    <property type="match status" value="1"/>
</dbReference>
<dbReference type="Pfam" id="PF06832">
    <property type="entry name" value="BiPBP_C"/>
    <property type="match status" value="1"/>
</dbReference>
<feature type="domain" description="Penicillin-binding C-terminal" evidence="14">
    <location>
        <begin position="617"/>
        <end position="698"/>
    </location>
</feature>
<comment type="similarity">
    <text evidence="2">In the C-terminal section; belongs to the transpeptidase family.</text>
</comment>
<dbReference type="NCBIfam" id="TIGR02073">
    <property type="entry name" value="PBP_1c"/>
    <property type="match status" value="1"/>
</dbReference>
<keyword evidence="4" id="KW-0121">Carboxypeptidase</keyword>
<evidence type="ECO:0000256" key="1">
    <source>
        <dbReference type="ARBA" id="ARBA00004752"/>
    </source>
</evidence>
<dbReference type="GO" id="GO:0004180">
    <property type="term" value="F:carboxypeptidase activity"/>
    <property type="evidence" value="ECO:0007669"/>
    <property type="project" value="UniProtKB-KW"/>
</dbReference>
<evidence type="ECO:0000256" key="6">
    <source>
        <dbReference type="ARBA" id="ARBA00022676"/>
    </source>
</evidence>
<dbReference type="InterPro" id="IPR023346">
    <property type="entry name" value="Lysozyme-like_dom_sf"/>
</dbReference>
<dbReference type="GO" id="GO:0008955">
    <property type="term" value="F:peptidoglycan glycosyltransferase activity"/>
    <property type="evidence" value="ECO:0007669"/>
    <property type="project" value="UniProtKB-EC"/>
</dbReference>
<organism evidence="15 16">
    <name type="scientific">Blastochloris tepida</name>
    <dbReference type="NCBI Taxonomy" id="2233851"/>
    <lineage>
        <taxon>Bacteria</taxon>
        <taxon>Pseudomonadati</taxon>
        <taxon>Pseudomonadota</taxon>
        <taxon>Alphaproteobacteria</taxon>
        <taxon>Hyphomicrobiales</taxon>
        <taxon>Blastochloridaceae</taxon>
        <taxon>Blastochloris</taxon>
    </lineage>
</organism>
<dbReference type="GO" id="GO:0006508">
    <property type="term" value="P:proteolysis"/>
    <property type="evidence" value="ECO:0007669"/>
    <property type="project" value="UniProtKB-KW"/>
</dbReference>
<dbReference type="UniPathway" id="UPA00219"/>
<dbReference type="PANTHER" id="PTHR32282">
    <property type="entry name" value="BINDING PROTEIN TRANSPEPTIDASE, PUTATIVE-RELATED"/>
    <property type="match status" value="1"/>
</dbReference>
<dbReference type="InterPro" id="IPR009647">
    <property type="entry name" value="PBP_C"/>
</dbReference>
<evidence type="ECO:0000259" key="12">
    <source>
        <dbReference type="Pfam" id="PF00905"/>
    </source>
</evidence>
<gene>
    <name evidence="15" type="ORF">BLTE_22780</name>
</gene>
<dbReference type="EMBL" id="AP018907">
    <property type="protein sequence ID" value="BBF93593.1"/>
    <property type="molecule type" value="Genomic_DNA"/>
</dbReference>
<keyword evidence="9" id="KW-0511">Multifunctional enzyme</keyword>
<dbReference type="InterPro" id="IPR050396">
    <property type="entry name" value="Glycosyltr_51/Transpeptidase"/>
</dbReference>
<dbReference type="OrthoDB" id="9766909at2"/>
<dbReference type="Pfam" id="PF00912">
    <property type="entry name" value="Transgly"/>
    <property type="match status" value="1"/>
</dbReference>
<reference evidence="15 16" key="1">
    <citation type="submission" date="2018-08" db="EMBL/GenBank/DDBJ databases">
        <title>Complete genome sequencing of Blastochloris tepida GI.</title>
        <authorList>
            <person name="Tsukatani Y."/>
            <person name="Mori H."/>
        </authorList>
    </citation>
    <scope>NUCLEOTIDE SEQUENCE [LARGE SCALE GENOMIC DNA]</scope>
    <source>
        <strain evidence="15 16">GI</strain>
    </source>
</reference>
<dbReference type="AlphaFoldDB" id="A0A348G210"/>
<dbReference type="SUPFAM" id="SSF56601">
    <property type="entry name" value="beta-lactamase/transpeptidase-like"/>
    <property type="match status" value="1"/>
</dbReference>
<feature type="domain" description="Glycosyl transferase family 51" evidence="13">
    <location>
        <begin position="73"/>
        <end position="240"/>
    </location>
</feature>
<feature type="domain" description="Penicillin-binding protein transpeptidase" evidence="12">
    <location>
        <begin position="317"/>
        <end position="539"/>
    </location>
</feature>
<evidence type="ECO:0000256" key="3">
    <source>
        <dbReference type="ARBA" id="ARBA00007739"/>
    </source>
</evidence>
<dbReference type="InterPro" id="IPR001460">
    <property type="entry name" value="PCN-bd_Tpept"/>
</dbReference>
<comment type="catalytic activity">
    <reaction evidence="11">
        <text>[GlcNAc-(1-&gt;4)-Mur2Ac(oyl-L-Ala-gamma-D-Glu-L-Lys-D-Ala-D-Ala)](n)-di-trans,octa-cis-undecaprenyl diphosphate + beta-D-GlcNAc-(1-&gt;4)-Mur2Ac(oyl-L-Ala-gamma-D-Glu-L-Lys-D-Ala-D-Ala)-di-trans,octa-cis-undecaprenyl diphosphate = [GlcNAc-(1-&gt;4)-Mur2Ac(oyl-L-Ala-gamma-D-Glu-L-Lys-D-Ala-D-Ala)](n+1)-di-trans,octa-cis-undecaprenyl diphosphate + di-trans,octa-cis-undecaprenyl diphosphate + H(+)</text>
        <dbReference type="Rhea" id="RHEA:23708"/>
        <dbReference type="Rhea" id="RHEA-COMP:9602"/>
        <dbReference type="Rhea" id="RHEA-COMP:9603"/>
        <dbReference type="ChEBI" id="CHEBI:15378"/>
        <dbReference type="ChEBI" id="CHEBI:58405"/>
        <dbReference type="ChEBI" id="CHEBI:60033"/>
        <dbReference type="ChEBI" id="CHEBI:78435"/>
        <dbReference type="EC" id="2.4.99.28"/>
    </reaction>
</comment>
<keyword evidence="7" id="KW-0808">Transferase</keyword>
<dbReference type="SUPFAM" id="SSF53955">
    <property type="entry name" value="Lysozyme-like"/>
    <property type="match status" value="1"/>
</dbReference>
<evidence type="ECO:0000256" key="5">
    <source>
        <dbReference type="ARBA" id="ARBA00022670"/>
    </source>
</evidence>
<comment type="pathway">
    <text evidence="1">Cell wall biogenesis; peptidoglycan biosynthesis.</text>
</comment>
<keyword evidence="6" id="KW-0328">Glycosyltransferase</keyword>
<dbReference type="Pfam" id="PF00905">
    <property type="entry name" value="Transpeptidase"/>
    <property type="match status" value="1"/>
</dbReference>
<evidence type="ECO:0000256" key="2">
    <source>
        <dbReference type="ARBA" id="ARBA00007090"/>
    </source>
</evidence>
<dbReference type="KEGG" id="blag:BLTE_22780"/>
<dbReference type="InterPro" id="IPR012338">
    <property type="entry name" value="Beta-lactam/transpept-like"/>
</dbReference>
<evidence type="ECO:0000259" key="13">
    <source>
        <dbReference type="Pfam" id="PF00912"/>
    </source>
</evidence>
<dbReference type="GO" id="GO:0008658">
    <property type="term" value="F:penicillin binding"/>
    <property type="evidence" value="ECO:0007669"/>
    <property type="project" value="InterPro"/>
</dbReference>